<sequence length="579" mass="61987">MSVQEKYSALTSSSPRSEVTNVLNTIVNASPFSVDSTSRKKLVQTLINDVHDCGVNKNGKGRLVVNDAAKALLATKMLGKIPAGSEVIGTPANLSLILAIYNSVKGDSEASTEALRCIANAMLLIDTARTAFVSDSVGGGKFAVALLDQSTTPDQLFLASRILFLSTVSSACAPFIQSLVEDKYGNSGTVVDVIGAKLDILTTSFIAGTKMAREAITDILKLIFNLLLHYPKLVDCERQDQIREVEDDDVRVMGDFWSAKLDGLLPPLLRVFKTLPPLSPNPLASPLAECIHSLITIPVSPPLRHIWLGGKPPSRSGTSTPSGAKSNQGPVDRALSAFAAGRRSLSLSRSGSPTSPVSAPIVDIVVRVHELLDATMSHYLPGNIDPDNIKIREMCKAEGETSLDDILSPLVLLVTRLSVADDTTRARFRDILLPADMDRTSSLELRADLLGRCLRLLGSVHHARLKDATGEMLFAICDSNPTTMSAQIGYGNAGGFLFNKGVMSAPTQPSNSTLVTPSGEAINPITGTIQREPIPCDMTDEEREQEAEKLMVLFDRLERSGGIGPGQNPVRQAIAKRSA</sequence>
<dbReference type="GO" id="GO:0005085">
    <property type="term" value="F:guanyl-nucleotide exchange factor activity"/>
    <property type="evidence" value="ECO:0007669"/>
    <property type="project" value="UniProtKB-KW"/>
</dbReference>
<dbReference type="OrthoDB" id="5585685at2759"/>
<reference evidence="5 6" key="1">
    <citation type="journal article" date="2016" name="Mol. Biol. Evol.">
        <title>Comparative Genomics of Early-Diverging Mushroom-Forming Fungi Provides Insights into the Origins of Lignocellulose Decay Capabilities.</title>
        <authorList>
            <person name="Nagy L.G."/>
            <person name="Riley R."/>
            <person name="Tritt A."/>
            <person name="Adam C."/>
            <person name="Daum C."/>
            <person name="Floudas D."/>
            <person name="Sun H."/>
            <person name="Yadav J.S."/>
            <person name="Pangilinan J."/>
            <person name="Larsson K.H."/>
            <person name="Matsuura K."/>
            <person name="Barry K."/>
            <person name="Labutti K."/>
            <person name="Kuo R."/>
            <person name="Ohm R.A."/>
            <person name="Bhattacharya S.S."/>
            <person name="Shirouzu T."/>
            <person name="Yoshinaga Y."/>
            <person name="Martin F.M."/>
            <person name="Grigoriev I.V."/>
            <person name="Hibbett D.S."/>
        </authorList>
    </citation>
    <scope>NUCLEOTIDE SEQUENCE [LARGE SCALE GENOMIC DNA]</scope>
    <source>
        <strain evidence="5 6">CBS 109695</strain>
    </source>
</reference>
<protein>
    <recommendedName>
        <fullName evidence="7">Guanine nucleotide exchange factor</fullName>
    </recommendedName>
</protein>
<organism evidence="5 6">
    <name type="scientific">Athelia psychrophila</name>
    <dbReference type="NCBI Taxonomy" id="1759441"/>
    <lineage>
        <taxon>Eukaryota</taxon>
        <taxon>Fungi</taxon>
        <taxon>Dikarya</taxon>
        <taxon>Basidiomycota</taxon>
        <taxon>Agaricomycotina</taxon>
        <taxon>Agaricomycetes</taxon>
        <taxon>Agaricomycetidae</taxon>
        <taxon>Atheliales</taxon>
        <taxon>Atheliaceae</taxon>
        <taxon>Athelia</taxon>
    </lineage>
</organism>
<keyword evidence="6" id="KW-1185">Reference proteome</keyword>
<evidence type="ECO:0000256" key="3">
    <source>
        <dbReference type="ARBA" id="ARBA00023186"/>
    </source>
</evidence>
<dbReference type="GO" id="GO:0007186">
    <property type="term" value="P:G protein-coupled receptor signaling pathway"/>
    <property type="evidence" value="ECO:0007669"/>
    <property type="project" value="TreeGrafter"/>
</dbReference>
<evidence type="ECO:0008006" key="7">
    <source>
        <dbReference type="Google" id="ProtNLM"/>
    </source>
</evidence>
<feature type="region of interest" description="Disordered" evidence="4">
    <location>
        <begin position="560"/>
        <end position="579"/>
    </location>
</feature>
<evidence type="ECO:0000256" key="1">
    <source>
        <dbReference type="ARBA" id="ARBA00009049"/>
    </source>
</evidence>
<keyword evidence="3" id="KW-0143">Chaperone</keyword>
<proteinExistence type="inferred from homology"/>
<feature type="compositionally biased region" description="Low complexity" evidence="4">
    <location>
        <begin position="309"/>
        <end position="323"/>
    </location>
</feature>
<accession>A0A166NXV5</accession>
<dbReference type="GO" id="GO:0005737">
    <property type="term" value="C:cytoplasm"/>
    <property type="evidence" value="ECO:0007669"/>
    <property type="project" value="TreeGrafter"/>
</dbReference>
<dbReference type="EMBL" id="KV417520">
    <property type="protein sequence ID" value="KZP25487.1"/>
    <property type="molecule type" value="Genomic_DNA"/>
</dbReference>
<evidence type="ECO:0000256" key="4">
    <source>
        <dbReference type="SAM" id="MobiDB-lite"/>
    </source>
</evidence>
<dbReference type="STRING" id="436010.A0A166NXV5"/>
<name>A0A166NXV5_9AGAM</name>
<dbReference type="Proteomes" id="UP000076532">
    <property type="component" value="Unassembled WGS sequence"/>
</dbReference>
<dbReference type="PANTHER" id="PTHR12425">
    <property type="entry name" value="SYNEMBRYN"/>
    <property type="match status" value="1"/>
</dbReference>
<dbReference type="GO" id="GO:0001965">
    <property type="term" value="F:G-protein alpha-subunit binding"/>
    <property type="evidence" value="ECO:0007669"/>
    <property type="project" value="TreeGrafter"/>
</dbReference>
<evidence type="ECO:0000313" key="5">
    <source>
        <dbReference type="EMBL" id="KZP25487.1"/>
    </source>
</evidence>
<keyword evidence="2" id="KW-0344">Guanine-nucleotide releasing factor</keyword>
<evidence type="ECO:0000313" key="6">
    <source>
        <dbReference type="Proteomes" id="UP000076532"/>
    </source>
</evidence>
<gene>
    <name evidence="5" type="ORF">FIBSPDRAFT_820503</name>
</gene>
<dbReference type="Pfam" id="PF10165">
    <property type="entry name" value="Ric8"/>
    <property type="match status" value="1"/>
</dbReference>
<dbReference type="InterPro" id="IPR019318">
    <property type="entry name" value="Gua_nucleotide_exch_fac_Ric8"/>
</dbReference>
<comment type="similarity">
    <text evidence="1">Belongs to the synembryn family.</text>
</comment>
<feature type="region of interest" description="Disordered" evidence="4">
    <location>
        <begin position="309"/>
        <end position="330"/>
    </location>
</feature>
<evidence type="ECO:0000256" key="2">
    <source>
        <dbReference type="ARBA" id="ARBA00022658"/>
    </source>
</evidence>
<dbReference type="PANTHER" id="PTHR12425:SF5">
    <property type="entry name" value="SYNEMBRYN"/>
    <property type="match status" value="1"/>
</dbReference>
<dbReference type="AlphaFoldDB" id="A0A166NXV5"/>